<protein>
    <submittedName>
        <fullName evidence="2">Uncharacterized protein</fullName>
    </submittedName>
</protein>
<organism evidence="2 3">
    <name type="scientific">Fictibacillus marinisediminis</name>
    <dbReference type="NCBI Taxonomy" id="2878389"/>
    <lineage>
        <taxon>Bacteria</taxon>
        <taxon>Bacillati</taxon>
        <taxon>Bacillota</taxon>
        <taxon>Bacilli</taxon>
        <taxon>Bacillales</taxon>
        <taxon>Fictibacillaceae</taxon>
        <taxon>Fictibacillus</taxon>
    </lineage>
</organism>
<sequence>MLRNSFLALITEKLNNFTFSQNDFDIDISESYHSVHVKITYRYIEDFYFSFTLKKNPGEEISLDRCPGIVVKNESKNVKTRGTLVEDITSWLRAMEEEMSYTPFAREFTKTKERFTVMEEKFNEIPDEYFSKEEGEYLKEKLENLEFDFEQKLREEMANKVNLENEIEVMKKDLEQLKSQVELLTKRGWIKSFGTKMYTWGTRYPKTTAFLAAMGLQLLPEEIKQFIPKDELINAILPEATTETPKLVETVKEEVTK</sequence>
<gene>
    <name evidence="2" type="ORF">LCY76_09440</name>
</gene>
<keyword evidence="3" id="KW-1185">Reference proteome</keyword>
<dbReference type="EMBL" id="JAIWJX010000002">
    <property type="protein sequence ID" value="MCK6256816.1"/>
    <property type="molecule type" value="Genomic_DNA"/>
</dbReference>
<accession>A0A9X1XAW1</accession>
<name>A0A9X1XAW1_9BACL</name>
<evidence type="ECO:0000313" key="2">
    <source>
        <dbReference type="EMBL" id="MCK6256816.1"/>
    </source>
</evidence>
<evidence type="ECO:0000256" key="1">
    <source>
        <dbReference type="SAM" id="Coils"/>
    </source>
</evidence>
<dbReference type="AlphaFoldDB" id="A0A9X1XAW1"/>
<evidence type="ECO:0000313" key="3">
    <source>
        <dbReference type="Proteomes" id="UP001139011"/>
    </source>
</evidence>
<dbReference type="Proteomes" id="UP001139011">
    <property type="component" value="Unassembled WGS sequence"/>
</dbReference>
<feature type="coiled-coil region" evidence="1">
    <location>
        <begin position="153"/>
        <end position="187"/>
    </location>
</feature>
<proteinExistence type="predicted"/>
<comment type="caution">
    <text evidence="2">The sequence shown here is derived from an EMBL/GenBank/DDBJ whole genome shotgun (WGS) entry which is preliminary data.</text>
</comment>
<keyword evidence="1" id="KW-0175">Coiled coil</keyword>
<dbReference type="RefSeq" id="WP_248252429.1">
    <property type="nucleotide sequence ID" value="NZ_JAIWJX010000002.1"/>
</dbReference>
<reference evidence="2" key="1">
    <citation type="submission" date="2021-09" db="EMBL/GenBank/DDBJ databases">
        <title>Genome analysis of Fictibacillus sp. KIGAM418 isolated from marine sediment.</title>
        <authorList>
            <person name="Seo M.-J."/>
            <person name="Cho E.-S."/>
            <person name="Hwang C.Y."/>
        </authorList>
    </citation>
    <scope>NUCLEOTIDE SEQUENCE</scope>
    <source>
        <strain evidence="2">KIGAM418</strain>
    </source>
</reference>